<comment type="caution">
    <text evidence="2">The sequence shown here is derived from an EMBL/GenBank/DDBJ whole genome shotgun (WGS) entry which is preliminary data.</text>
</comment>
<feature type="compositionally biased region" description="Basic and acidic residues" evidence="1">
    <location>
        <begin position="1"/>
        <end position="17"/>
    </location>
</feature>
<evidence type="ECO:0000313" key="2">
    <source>
        <dbReference type="EMBL" id="GBP17875.1"/>
    </source>
</evidence>
<sequence length="66" mass="7266">MTDDECRLTHRSQRDGQTRNPSVRCNEHCNVRVGTVTVHGPIVIPVSPSVLFPRFGSFGFVLDGGL</sequence>
<dbReference type="AlphaFoldDB" id="A0A4C1TV25"/>
<feature type="region of interest" description="Disordered" evidence="1">
    <location>
        <begin position="1"/>
        <end position="22"/>
    </location>
</feature>
<evidence type="ECO:0000256" key="1">
    <source>
        <dbReference type="SAM" id="MobiDB-lite"/>
    </source>
</evidence>
<dbReference type="EMBL" id="BGZK01000091">
    <property type="protein sequence ID" value="GBP17875.1"/>
    <property type="molecule type" value="Genomic_DNA"/>
</dbReference>
<reference evidence="2 3" key="1">
    <citation type="journal article" date="2019" name="Commun. Biol.">
        <title>The bagworm genome reveals a unique fibroin gene that provides high tensile strength.</title>
        <authorList>
            <person name="Kono N."/>
            <person name="Nakamura H."/>
            <person name="Ohtoshi R."/>
            <person name="Tomita M."/>
            <person name="Numata K."/>
            <person name="Arakawa K."/>
        </authorList>
    </citation>
    <scope>NUCLEOTIDE SEQUENCE [LARGE SCALE GENOMIC DNA]</scope>
</reference>
<organism evidence="2 3">
    <name type="scientific">Eumeta variegata</name>
    <name type="common">Bagworm moth</name>
    <name type="synonym">Eumeta japonica</name>
    <dbReference type="NCBI Taxonomy" id="151549"/>
    <lineage>
        <taxon>Eukaryota</taxon>
        <taxon>Metazoa</taxon>
        <taxon>Ecdysozoa</taxon>
        <taxon>Arthropoda</taxon>
        <taxon>Hexapoda</taxon>
        <taxon>Insecta</taxon>
        <taxon>Pterygota</taxon>
        <taxon>Neoptera</taxon>
        <taxon>Endopterygota</taxon>
        <taxon>Lepidoptera</taxon>
        <taxon>Glossata</taxon>
        <taxon>Ditrysia</taxon>
        <taxon>Tineoidea</taxon>
        <taxon>Psychidae</taxon>
        <taxon>Oiketicinae</taxon>
        <taxon>Eumeta</taxon>
    </lineage>
</organism>
<dbReference type="Proteomes" id="UP000299102">
    <property type="component" value="Unassembled WGS sequence"/>
</dbReference>
<protein>
    <submittedName>
        <fullName evidence="2">Uncharacterized protein</fullName>
    </submittedName>
</protein>
<accession>A0A4C1TV25</accession>
<keyword evidence="3" id="KW-1185">Reference proteome</keyword>
<gene>
    <name evidence="2" type="ORF">EVAR_7868_1</name>
</gene>
<name>A0A4C1TV25_EUMVA</name>
<evidence type="ECO:0000313" key="3">
    <source>
        <dbReference type="Proteomes" id="UP000299102"/>
    </source>
</evidence>
<proteinExistence type="predicted"/>